<evidence type="ECO:0000313" key="2">
    <source>
        <dbReference type="EMBL" id="EMS58103.1"/>
    </source>
</evidence>
<dbReference type="eggNOG" id="ENOG502QRRP">
    <property type="taxonomic scope" value="Eukaryota"/>
</dbReference>
<dbReference type="PANTHER" id="PTHR46798:SF19">
    <property type="entry name" value="OS09G0511500 PROTEIN"/>
    <property type="match status" value="1"/>
</dbReference>
<dbReference type="AlphaFoldDB" id="M7Z4Q4"/>
<dbReference type="PANTHER" id="PTHR46798">
    <property type="entry name" value="OS09G0511500 PROTEIN"/>
    <property type="match status" value="1"/>
</dbReference>
<evidence type="ECO:0008006" key="3">
    <source>
        <dbReference type="Google" id="ProtNLM"/>
    </source>
</evidence>
<name>M7Z4Q4_TRIUA</name>
<reference evidence="2" key="1">
    <citation type="journal article" date="2013" name="Nature">
        <title>Draft genome of the wheat A-genome progenitor Triticum urartu.</title>
        <authorList>
            <person name="Ling H.Q."/>
            <person name="Zhao S."/>
            <person name="Liu D."/>
            <person name="Wang J."/>
            <person name="Sun H."/>
            <person name="Zhang C."/>
            <person name="Fan H."/>
            <person name="Li D."/>
            <person name="Dong L."/>
            <person name="Tao Y."/>
            <person name="Gao C."/>
            <person name="Wu H."/>
            <person name="Li Y."/>
            <person name="Cui Y."/>
            <person name="Guo X."/>
            <person name="Zheng S."/>
            <person name="Wang B."/>
            <person name="Yu K."/>
            <person name="Liang Q."/>
            <person name="Yang W."/>
            <person name="Lou X."/>
            <person name="Chen J."/>
            <person name="Feng M."/>
            <person name="Jian J."/>
            <person name="Zhang X."/>
            <person name="Luo G."/>
            <person name="Jiang Y."/>
            <person name="Liu J."/>
            <person name="Wang Z."/>
            <person name="Sha Y."/>
            <person name="Zhang B."/>
            <person name="Wu H."/>
            <person name="Tang D."/>
            <person name="Shen Q."/>
            <person name="Xue P."/>
            <person name="Zou S."/>
            <person name="Wang X."/>
            <person name="Liu X."/>
            <person name="Wang F."/>
            <person name="Yang Y."/>
            <person name="An X."/>
            <person name="Dong Z."/>
            <person name="Zhang K."/>
            <person name="Zhang X."/>
            <person name="Luo M.C."/>
            <person name="Dvorak J."/>
            <person name="Tong Y."/>
            <person name="Wang J."/>
            <person name="Yang H."/>
            <person name="Li Z."/>
            <person name="Wang D."/>
            <person name="Zhang A."/>
            <person name="Wang J."/>
        </authorList>
    </citation>
    <scope>NUCLEOTIDE SEQUENCE</scope>
</reference>
<dbReference type="OMA" id="QWCPFRG"/>
<evidence type="ECO:0000256" key="1">
    <source>
        <dbReference type="SAM" id="MobiDB-lite"/>
    </source>
</evidence>
<gene>
    <name evidence="2" type="ORF">TRIUR3_25721</name>
</gene>
<organism evidence="2">
    <name type="scientific">Triticum urartu</name>
    <name type="common">Red wild einkorn</name>
    <name type="synonym">Crithodium urartu</name>
    <dbReference type="NCBI Taxonomy" id="4572"/>
    <lineage>
        <taxon>Eukaryota</taxon>
        <taxon>Viridiplantae</taxon>
        <taxon>Streptophyta</taxon>
        <taxon>Embryophyta</taxon>
        <taxon>Tracheophyta</taxon>
        <taxon>Spermatophyta</taxon>
        <taxon>Magnoliopsida</taxon>
        <taxon>Liliopsida</taxon>
        <taxon>Poales</taxon>
        <taxon>Poaceae</taxon>
        <taxon>BOP clade</taxon>
        <taxon>Pooideae</taxon>
        <taxon>Triticodae</taxon>
        <taxon>Triticeae</taxon>
        <taxon>Triticinae</taxon>
        <taxon>Triticum</taxon>
    </lineage>
</organism>
<feature type="compositionally biased region" description="Pro residues" evidence="1">
    <location>
        <begin position="503"/>
        <end position="513"/>
    </location>
</feature>
<sequence>MACHPVLAALADPGARPGAHCHGMVAASERAYADDASQGPQVHHLARSMMIWKHRNACVFDNATPSVDLLVDRIKDEARCWANAGAQGLRGLGLFCPHPGMSTDRPMAFALSFCFGCLMLPNCIGSAFNAKGAMQCPNCRKIEKGRWLYATGQRPSPDIDIGGWVTGETYDIASDLPFGFQWCPFNGFTQLASVFDCHPAQFLDEWEGEAEPPSYHTVADHSSAASSSLVCPYLSLRGFLHPVHVPLGSNSGAEGASFHRHPTSLEGHAAPDLGNTQAAFHATEPRILDSEHRYLTNLPVSGIPDHSVAPFGIGLPRYETSSQQRSRPYVHHHPLVHRPTPRNGSNLVAPLGSVPAVMGETRGHGHGVRGHMYQHSMHASMQGSPFPPTARRVRPRALTITSFIAAAAASSAEVGVPHGFAPPAAVNRSLPSDGEGVSRPPVDRPYAWGREGFGPFPWVPVDGEPHWWSTFNPMQNHTHGGFTRRPAPGERIPQSHPDNVYQPVPPQRMPPFL</sequence>
<feature type="region of interest" description="Disordered" evidence="1">
    <location>
        <begin position="478"/>
        <end position="513"/>
    </location>
</feature>
<proteinExistence type="predicted"/>
<dbReference type="STRING" id="4572.M7Z4Q4"/>
<dbReference type="InterPro" id="IPR044274">
    <property type="entry name" value="RFI2"/>
</dbReference>
<dbReference type="EMBL" id="KD136657">
    <property type="protein sequence ID" value="EMS58103.1"/>
    <property type="molecule type" value="Genomic_DNA"/>
</dbReference>
<dbReference type="GO" id="GO:0004842">
    <property type="term" value="F:ubiquitin-protein transferase activity"/>
    <property type="evidence" value="ECO:0007669"/>
    <property type="project" value="InterPro"/>
</dbReference>
<protein>
    <recommendedName>
        <fullName evidence="3">RING-type domain-containing protein</fullName>
    </recommendedName>
</protein>
<accession>M7Z4Q4</accession>